<dbReference type="SUPFAM" id="SSF103088">
    <property type="entry name" value="OmpA-like"/>
    <property type="match status" value="1"/>
</dbReference>
<keyword evidence="1" id="KW-0472">Membrane</keyword>
<dbReference type="Gene3D" id="3.30.1330.60">
    <property type="entry name" value="OmpA-like domain"/>
    <property type="match status" value="1"/>
</dbReference>
<evidence type="ECO:0000256" key="2">
    <source>
        <dbReference type="SAM" id="SignalP"/>
    </source>
</evidence>
<dbReference type="CDD" id="cd07185">
    <property type="entry name" value="OmpA_C-like"/>
    <property type="match status" value="1"/>
</dbReference>
<dbReference type="RefSeq" id="WP_171326980.1">
    <property type="nucleotide sequence ID" value="NZ_JABFBC010000006.1"/>
</dbReference>
<dbReference type="InterPro" id="IPR006665">
    <property type="entry name" value="OmpA-like"/>
</dbReference>
<gene>
    <name evidence="4" type="ORF">HMH01_16895</name>
</gene>
<keyword evidence="2" id="KW-0732">Signal</keyword>
<feature type="chain" id="PRO_5032735427" evidence="2">
    <location>
        <begin position="27"/>
        <end position="166"/>
    </location>
</feature>
<sequence length="166" mass="17547">MTGAIVSSRPFRLGVAAVMLSLLGLAACAPRQEATQSGGVRLAPAEVAPSGHIVFFDSGSSNILDPNVPVLADLALTLEKHPTARVTIWGHADRDELAAGLENVDEERAQAVLAFLLRRGIARERLVQVSGVGNSRSFAIGQGADSSLIDRRVDVHVVYDQGLRGE</sequence>
<dbReference type="Proteomes" id="UP000572377">
    <property type="component" value="Unassembled WGS sequence"/>
</dbReference>
<evidence type="ECO:0000313" key="4">
    <source>
        <dbReference type="EMBL" id="NNU82117.1"/>
    </source>
</evidence>
<protein>
    <submittedName>
        <fullName evidence="4">OmpA family protein</fullName>
    </submittedName>
</protein>
<feature type="domain" description="OmpA-like" evidence="3">
    <location>
        <begin position="43"/>
        <end position="161"/>
    </location>
</feature>
<feature type="signal peptide" evidence="2">
    <location>
        <begin position="1"/>
        <end position="26"/>
    </location>
</feature>
<dbReference type="InterPro" id="IPR050330">
    <property type="entry name" value="Bact_OuterMem_StrucFunc"/>
</dbReference>
<dbReference type="EMBL" id="JABFBC010000006">
    <property type="protein sequence ID" value="NNU82117.1"/>
    <property type="molecule type" value="Genomic_DNA"/>
</dbReference>
<dbReference type="InterPro" id="IPR036737">
    <property type="entry name" value="OmpA-like_sf"/>
</dbReference>
<evidence type="ECO:0000259" key="3">
    <source>
        <dbReference type="PROSITE" id="PS51123"/>
    </source>
</evidence>
<dbReference type="AlphaFoldDB" id="A0A849L7U3"/>
<accession>A0A849L7U3</accession>
<comment type="caution">
    <text evidence="4">The sequence shown here is derived from an EMBL/GenBank/DDBJ whole genome shotgun (WGS) entry which is preliminary data.</text>
</comment>
<dbReference type="GO" id="GO:0016020">
    <property type="term" value="C:membrane"/>
    <property type="evidence" value="ECO:0007669"/>
    <property type="project" value="UniProtKB-UniRule"/>
</dbReference>
<evidence type="ECO:0000313" key="5">
    <source>
        <dbReference type="Proteomes" id="UP000572377"/>
    </source>
</evidence>
<reference evidence="4 5" key="1">
    <citation type="submission" date="2020-05" db="EMBL/GenBank/DDBJ databases">
        <title>Gimesia benthica sp. nov., a novel planctomycete isolated from a deep-sea water sample of the Northwest Indian Ocean.</title>
        <authorList>
            <person name="Wang J."/>
            <person name="Ruan C."/>
            <person name="Song L."/>
            <person name="Zhu Y."/>
            <person name="Li A."/>
            <person name="Zheng X."/>
            <person name="Wang L."/>
            <person name="Lu Z."/>
            <person name="Huang Y."/>
            <person name="Du W."/>
            <person name="Zhou Y."/>
            <person name="Huang L."/>
            <person name="Dai X."/>
        </authorList>
    </citation>
    <scope>NUCLEOTIDE SEQUENCE [LARGE SCALE GENOMIC DNA]</scope>
    <source>
        <strain evidence="4 5">YYQ-30</strain>
    </source>
</reference>
<proteinExistence type="predicted"/>
<evidence type="ECO:0000256" key="1">
    <source>
        <dbReference type="PROSITE-ProRule" id="PRU00473"/>
    </source>
</evidence>
<organism evidence="4 5">
    <name type="scientific">Halovulum dunhuangense</name>
    <dbReference type="NCBI Taxonomy" id="1505036"/>
    <lineage>
        <taxon>Bacteria</taxon>
        <taxon>Pseudomonadati</taxon>
        <taxon>Pseudomonadota</taxon>
        <taxon>Alphaproteobacteria</taxon>
        <taxon>Rhodobacterales</taxon>
        <taxon>Paracoccaceae</taxon>
        <taxon>Halovulum</taxon>
    </lineage>
</organism>
<keyword evidence="5" id="KW-1185">Reference proteome</keyword>
<name>A0A849L7U3_9RHOB</name>
<dbReference type="PANTHER" id="PTHR30329">
    <property type="entry name" value="STATOR ELEMENT OF FLAGELLAR MOTOR COMPLEX"/>
    <property type="match status" value="1"/>
</dbReference>
<dbReference type="Pfam" id="PF00691">
    <property type="entry name" value="OmpA"/>
    <property type="match status" value="1"/>
</dbReference>
<dbReference type="PANTHER" id="PTHR30329:SF21">
    <property type="entry name" value="LIPOPROTEIN YIAD-RELATED"/>
    <property type="match status" value="1"/>
</dbReference>
<dbReference type="PROSITE" id="PS51123">
    <property type="entry name" value="OMPA_2"/>
    <property type="match status" value="1"/>
</dbReference>